<dbReference type="PIRSF" id="PIRSF018266">
    <property type="entry name" value="FecR"/>
    <property type="match status" value="1"/>
</dbReference>
<evidence type="ECO:0000313" key="5">
    <source>
        <dbReference type="Proteomes" id="UP000286402"/>
    </source>
</evidence>
<evidence type="ECO:0008006" key="6">
    <source>
        <dbReference type="Google" id="ProtNLM"/>
    </source>
</evidence>
<feature type="transmembrane region" description="Helical" evidence="1">
    <location>
        <begin position="83"/>
        <end position="103"/>
    </location>
</feature>
<reference evidence="4 5" key="1">
    <citation type="submission" date="2016-07" db="EMBL/GenBank/DDBJ databases">
        <title>Genome analysis of Sphingobacterium siyangense T12B17.</title>
        <authorList>
            <person name="Xu D."/>
            <person name="Su Y."/>
            <person name="Zheng S."/>
        </authorList>
    </citation>
    <scope>NUCLEOTIDE SEQUENCE [LARGE SCALE GENOMIC DNA]</scope>
    <source>
        <strain evidence="4 5">T12B17</strain>
    </source>
</reference>
<evidence type="ECO:0000256" key="1">
    <source>
        <dbReference type="SAM" id="Phobius"/>
    </source>
</evidence>
<dbReference type="Proteomes" id="UP000286402">
    <property type="component" value="Unassembled WGS sequence"/>
</dbReference>
<keyword evidence="1" id="KW-0812">Transmembrane</keyword>
<evidence type="ECO:0000313" key="4">
    <source>
        <dbReference type="EMBL" id="RKF30094.1"/>
    </source>
</evidence>
<dbReference type="AlphaFoldDB" id="A0A420FB14"/>
<keyword evidence="5" id="KW-1185">Reference proteome</keyword>
<gene>
    <name evidence="4" type="ORF">BCY89_20030</name>
</gene>
<dbReference type="PANTHER" id="PTHR30273:SF2">
    <property type="entry name" value="PROTEIN FECR"/>
    <property type="match status" value="1"/>
</dbReference>
<feature type="domain" description="FecR protein" evidence="2">
    <location>
        <begin position="123"/>
        <end position="210"/>
    </location>
</feature>
<dbReference type="GO" id="GO:0016989">
    <property type="term" value="F:sigma factor antagonist activity"/>
    <property type="evidence" value="ECO:0007669"/>
    <property type="project" value="TreeGrafter"/>
</dbReference>
<keyword evidence="1" id="KW-1133">Transmembrane helix</keyword>
<dbReference type="EMBL" id="MCAQ01000030">
    <property type="protein sequence ID" value="RKF30094.1"/>
    <property type="molecule type" value="Genomic_DNA"/>
</dbReference>
<dbReference type="Gene3D" id="2.60.120.1440">
    <property type="match status" value="1"/>
</dbReference>
<dbReference type="Pfam" id="PF16344">
    <property type="entry name" value="FecR_C"/>
    <property type="match status" value="1"/>
</dbReference>
<feature type="domain" description="Protein FecR C-terminal" evidence="3">
    <location>
        <begin position="254"/>
        <end position="315"/>
    </location>
</feature>
<accession>A0A420FB14</accession>
<dbReference type="PANTHER" id="PTHR30273">
    <property type="entry name" value="PERIPLASMIC SIGNAL SENSOR AND SIGMA FACTOR ACTIVATOR FECR-RELATED"/>
    <property type="match status" value="1"/>
</dbReference>
<dbReference type="Pfam" id="PF04773">
    <property type="entry name" value="FecR"/>
    <property type="match status" value="1"/>
</dbReference>
<proteinExistence type="predicted"/>
<dbReference type="Gene3D" id="3.55.50.30">
    <property type="match status" value="1"/>
</dbReference>
<name>A0A420FB14_9SPHI</name>
<dbReference type="InterPro" id="IPR032508">
    <property type="entry name" value="FecR_C"/>
</dbReference>
<evidence type="ECO:0000259" key="2">
    <source>
        <dbReference type="Pfam" id="PF04773"/>
    </source>
</evidence>
<keyword evidence="1" id="KW-0472">Membrane</keyword>
<comment type="caution">
    <text evidence="4">The sequence shown here is derived from an EMBL/GenBank/DDBJ whole genome shotgun (WGS) entry which is preliminary data.</text>
</comment>
<protein>
    <recommendedName>
        <fullName evidence="6">FecR family protein</fullName>
    </recommendedName>
</protein>
<dbReference type="InterPro" id="IPR006860">
    <property type="entry name" value="FecR"/>
</dbReference>
<sequence length="329" mass="37722">MWYYHITDDFMDNSNLQQLIDKYLQGTISVEEKERLLLWYRQQQEEENIWELAPGETEQQVGERMKANIWAQMDNIPVRKRVYWPYAAVAAALLLVSFSILMWNKSTSNEQQVAFSKSEGSANRFILLPDSSRVVLRAGSKLSYPNTFDDATREVSLEGEAYFDIKHRNNQPFIIHTGEIKTTVLGTAFTIKYPTDSKQIEVLVERGKVRVENEKQVFVELVADQKIDLKESQLKAKVEKINTALALSWKRQDMSFDALAFGDIAKNLEKRYGVKLHFINPALENCPVSGKFTGSETIEEVLLNICATRNAIYRKTADGEYEIQGEGCQ</sequence>
<organism evidence="4 5">
    <name type="scientific">Sphingobacterium siyangense</name>
    <dbReference type="NCBI Taxonomy" id="459529"/>
    <lineage>
        <taxon>Bacteria</taxon>
        <taxon>Pseudomonadati</taxon>
        <taxon>Bacteroidota</taxon>
        <taxon>Sphingobacteriia</taxon>
        <taxon>Sphingobacteriales</taxon>
        <taxon>Sphingobacteriaceae</taxon>
        <taxon>Sphingobacterium</taxon>
    </lineage>
</organism>
<evidence type="ECO:0000259" key="3">
    <source>
        <dbReference type="Pfam" id="PF16344"/>
    </source>
</evidence>
<dbReference type="InterPro" id="IPR012373">
    <property type="entry name" value="Ferrdict_sens_TM"/>
</dbReference>